<proteinExistence type="predicted"/>
<accession>A0A8J6N3A4</accession>
<gene>
    <name evidence="1" type="ORF">H8E80_05075</name>
</gene>
<dbReference type="AlphaFoldDB" id="A0A8J6N3A4"/>
<name>A0A8J6N3A4_9BACT</name>
<dbReference type="Proteomes" id="UP000603545">
    <property type="component" value="Unassembled WGS sequence"/>
</dbReference>
<sequence>MIKYYTNRELSRKFGINLAKWKRWSREFLPPDPLGGMQSGYARQYSPDSAFTVFLGGYLVAYMKFTIPEAKQILKDLHGWLVDNGFYFLDKGDSKTSDIIISVIYRYIIYIYENSLSGEHIDFYYKIRGIISDRPVDYKGRQVREELYVETTVKQLDKKAPEPDTIKVKMLNITGVRNKLSERLGLNS</sequence>
<evidence type="ECO:0000313" key="1">
    <source>
        <dbReference type="EMBL" id="MBC8199404.1"/>
    </source>
</evidence>
<organism evidence="1 2">
    <name type="scientific">Candidatus Desulfaltia bathyphila</name>
    <dbReference type="NCBI Taxonomy" id="2841697"/>
    <lineage>
        <taxon>Bacteria</taxon>
        <taxon>Pseudomonadati</taxon>
        <taxon>Thermodesulfobacteriota</taxon>
        <taxon>Desulfobacteria</taxon>
        <taxon>Desulfobacterales</taxon>
        <taxon>Desulfobacterales incertae sedis</taxon>
        <taxon>Candidatus Desulfaltia</taxon>
    </lineage>
</organism>
<evidence type="ECO:0000313" key="2">
    <source>
        <dbReference type="Proteomes" id="UP000603545"/>
    </source>
</evidence>
<reference evidence="1 2" key="1">
    <citation type="submission" date="2020-08" db="EMBL/GenBank/DDBJ databases">
        <title>Bridging the membrane lipid divide: bacteria of the FCB group superphylum have the potential to synthesize archaeal ether lipids.</title>
        <authorList>
            <person name="Villanueva L."/>
            <person name="Von Meijenfeldt F.A.B."/>
            <person name="Westbye A.B."/>
            <person name="Yadav S."/>
            <person name="Hopmans E.C."/>
            <person name="Dutilh B.E."/>
            <person name="Sinninghe Damste J.S."/>
        </authorList>
    </citation>
    <scope>NUCLEOTIDE SEQUENCE [LARGE SCALE GENOMIC DNA]</scope>
    <source>
        <strain evidence="1">NIOZ-UU82</strain>
    </source>
</reference>
<dbReference type="EMBL" id="JACNLL010000051">
    <property type="protein sequence ID" value="MBC8199404.1"/>
    <property type="molecule type" value="Genomic_DNA"/>
</dbReference>
<comment type="caution">
    <text evidence="1">The sequence shown here is derived from an EMBL/GenBank/DDBJ whole genome shotgun (WGS) entry which is preliminary data.</text>
</comment>
<protein>
    <submittedName>
        <fullName evidence="1">Uncharacterized protein</fullName>
    </submittedName>
</protein>